<dbReference type="Pfam" id="PF20654">
    <property type="entry name" value="Sec3_C-term"/>
    <property type="match status" value="1"/>
</dbReference>
<dbReference type="GO" id="GO:0000145">
    <property type="term" value="C:exocyst"/>
    <property type="evidence" value="ECO:0007669"/>
    <property type="project" value="InterPro"/>
</dbReference>
<feature type="compositionally biased region" description="Pro residues" evidence="5">
    <location>
        <begin position="343"/>
        <end position="352"/>
    </location>
</feature>
<keyword evidence="2" id="KW-0813">Transport</keyword>
<sequence>MDRVNGASAATSRAERFEDEKRRIIESCFNKREADGSLIETYITHIRITEYSQHPSTPPPPEARTPDSEKPRVIIVAVRRSGRVRMHKSKENTSGTFSIGKTWNLDDLSQIESFTGPQVGLSYREWAGDTGFVVTLGKPYFWQAQTDKEKKFFIASLIKIFGKYTGGKTPELTGFDAKELDQVLGAGRRPTAISARSPGVESVASSVASPSGLAPTSTSGTPEPSRFQKAPITRPLNGTGSPALSSDSISSRDRVVAARRRGQDAEAGSFGSRRDDGNNTPRSRNGIIGPAGASTRYVESRESPEQLHEAHSRPPSSHQEERPPPERRRPPMDPSRPQDRDLVPPPLVSPKPEPTRGASAASGSPVTEAISPIEVSPALDASHQDESRPGLGPMIKAKRSRGDIAGALWKAASAATAFRPRPGGAGDRLRQAQGKEVGPDGITSVVPAPSRPVSRDPRSETPDTPKAADRDSNALKVDDLPSRRASAQPSPNEEKKGEQKKQGQKKEDEVARSVVAGNDVKYLRSLGIDSSVLDGRSEEFAKWLDYFGWVPGQQMRTQTLEDIKPDIERELNRAQAGGWLARFEEEDERVAAIKRGIDQAIAECDEMDNLLTLYAVELSTLSEDISYIEAQGQGLQVQTANQKLLRRELESLLETCAITHNDLEALQMAQLDKTRGLEEIESALVTLFRAMVKMDPTLRGHEPTQATSGAKAGGDSDQVPGLNSDYGNMRIVQEKKQMYMEESHQFMQRLIDFMSKQFDDAFSQTERCLEGVTIKTGDASCYDAGRELLWRYSPLMLYARDLEMEQWETLLVVYQKKSHPLYVSQVQNMAAALRRDARRPTGDEADLLFSSQADKNQEGGVATTARKLTVKRSQTLAKALRSPLEGRATPTGAVDKTNREAGCLPYEMLSRALDEVLPLVEMEQNFIIDFFHATTLEQVDFPDAVAACSPHERQGGDLRRHRLMEPDRERARRVTRMMEEIFGFLEGELQRLMEWVVAQDPLQGVGVLAVLERKSQEMSQSNQEFVHNLLGKLHSLLEQRFQKFVDEQIRAIEEIKVKVKKRRGVISFIRIFPVFASAVENMMAGQGATMGLRRLVNAQYDRLLKAMFESLMVIAREHPAAGGANAGGDAEDKEALNSHILVIENMNHFIEETETRGLDVLEERKDQARDAYEEQMSLYINAVMRRPLGKLLDQLESTEAQQQMGKSAESITRQTSNSVATFTKVLGSYEPKEVRKGIEALRKRVEKHFGDADDPALSRGLVQQVTRECERFYGAVEGRVGRLLTEVYGGEVPFEWPRNEVKAAFR</sequence>
<dbReference type="InterPro" id="IPR019160">
    <property type="entry name" value="Sec3_CC"/>
</dbReference>
<protein>
    <submittedName>
        <fullName evidence="7">Exocyst complex, component Exoc1</fullName>
    </submittedName>
</protein>
<dbReference type="Gene3D" id="2.30.29.90">
    <property type="match status" value="1"/>
</dbReference>
<gene>
    <name evidence="7" type="ORF">GQ602_001379</name>
</gene>
<dbReference type="GO" id="GO:0006887">
    <property type="term" value="P:exocytosis"/>
    <property type="evidence" value="ECO:0007669"/>
    <property type="project" value="UniProtKB-KW"/>
</dbReference>
<organism evidence="7 8">
    <name type="scientific">Ophiocordyceps camponoti-floridani</name>
    <dbReference type="NCBI Taxonomy" id="2030778"/>
    <lineage>
        <taxon>Eukaryota</taxon>
        <taxon>Fungi</taxon>
        <taxon>Dikarya</taxon>
        <taxon>Ascomycota</taxon>
        <taxon>Pezizomycotina</taxon>
        <taxon>Sordariomycetes</taxon>
        <taxon>Hypocreomycetidae</taxon>
        <taxon>Hypocreales</taxon>
        <taxon>Ophiocordycipitaceae</taxon>
        <taxon>Ophiocordyceps</taxon>
    </lineage>
</organism>
<dbReference type="EMBL" id="JAACLJ010000001">
    <property type="protein sequence ID" value="KAF4595766.1"/>
    <property type="molecule type" value="Genomic_DNA"/>
</dbReference>
<dbReference type="GO" id="GO:0006893">
    <property type="term" value="P:Golgi to plasma membrane transport"/>
    <property type="evidence" value="ECO:0007669"/>
    <property type="project" value="TreeGrafter"/>
</dbReference>
<dbReference type="OrthoDB" id="27109at2759"/>
<dbReference type="Pfam" id="PF15277">
    <property type="entry name" value="Sec3-PIP2_bind"/>
    <property type="match status" value="1"/>
</dbReference>
<evidence type="ECO:0000256" key="4">
    <source>
        <dbReference type="ARBA" id="ARBA00023054"/>
    </source>
</evidence>
<keyword evidence="8" id="KW-1185">Reference proteome</keyword>
<name>A0A8H4QE03_9HYPO</name>
<keyword evidence="4" id="KW-0175">Coiled coil</keyword>
<reference evidence="7 8" key="1">
    <citation type="journal article" date="2020" name="G3 (Bethesda)">
        <title>Genetic Underpinnings of Host Manipulation by Ophiocordyceps as Revealed by Comparative Transcriptomics.</title>
        <authorList>
            <person name="Will I."/>
            <person name="Das B."/>
            <person name="Trinh T."/>
            <person name="Brachmann A."/>
            <person name="Ohm R.A."/>
            <person name="de Bekker C."/>
        </authorList>
    </citation>
    <scope>NUCLEOTIDE SEQUENCE [LARGE SCALE GENOMIC DNA]</scope>
    <source>
        <strain evidence="7 8">EC05</strain>
    </source>
</reference>
<dbReference type="InterPro" id="IPR048628">
    <property type="entry name" value="Sec3_C"/>
</dbReference>
<accession>A0A8H4QE03</accession>
<comment type="similarity">
    <text evidence="1">Belongs to the SEC3 family.</text>
</comment>
<evidence type="ECO:0000256" key="2">
    <source>
        <dbReference type="ARBA" id="ARBA00022448"/>
    </source>
</evidence>
<feature type="domain" description="Exocyst complex component Sec3 PIP2-binding N-terminal" evidence="6">
    <location>
        <begin position="67"/>
        <end position="164"/>
    </location>
</feature>
<evidence type="ECO:0000256" key="5">
    <source>
        <dbReference type="SAM" id="MobiDB-lite"/>
    </source>
</evidence>
<dbReference type="PANTHER" id="PTHR16092">
    <property type="entry name" value="SEC3/SYNTAXIN-RELATED"/>
    <property type="match status" value="1"/>
</dbReference>
<evidence type="ECO:0000256" key="3">
    <source>
        <dbReference type="ARBA" id="ARBA00022483"/>
    </source>
</evidence>
<feature type="compositionally biased region" description="Low complexity" evidence="5">
    <location>
        <begin position="197"/>
        <end position="215"/>
    </location>
</feature>
<evidence type="ECO:0000313" key="7">
    <source>
        <dbReference type="EMBL" id="KAF4595766.1"/>
    </source>
</evidence>
<feature type="compositionally biased region" description="Basic and acidic residues" evidence="5">
    <location>
        <begin position="492"/>
        <end position="511"/>
    </location>
</feature>
<feature type="compositionally biased region" description="Basic and acidic residues" evidence="5">
    <location>
        <begin position="250"/>
        <end position="264"/>
    </location>
</feature>
<dbReference type="PANTHER" id="PTHR16092:SF14">
    <property type="entry name" value="EXOCYST COMPLEX COMPONENT 1 ISOFORM X1"/>
    <property type="match status" value="1"/>
</dbReference>
<feature type="compositionally biased region" description="Basic and acidic residues" evidence="5">
    <location>
        <begin position="453"/>
        <end position="482"/>
    </location>
</feature>
<feature type="region of interest" description="Disordered" evidence="5">
    <location>
        <begin position="699"/>
        <end position="719"/>
    </location>
</feature>
<feature type="compositionally biased region" description="Basic and acidic residues" evidence="5">
    <location>
        <begin position="298"/>
        <end position="342"/>
    </location>
</feature>
<dbReference type="GO" id="GO:0005546">
    <property type="term" value="F:phosphatidylinositol-4,5-bisphosphate binding"/>
    <property type="evidence" value="ECO:0007669"/>
    <property type="project" value="TreeGrafter"/>
</dbReference>
<comment type="caution">
    <text evidence="7">The sequence shown here is derived from an EMBL/GenBank/DDBJ whole genome shotgun (WGS) entry which is preliminary data.</text>
</comment>
<feature type="region of interest" description="Disordered" evidence="5">
    <location>
        <begin position="414"/>
        <end position="511"/>
    </location>
</feature>
<dbReference type="InterPro" id="IPR028258">
    <property type="entry name" value="Sec3-PIP2_bind"/>
</dbReference>
<feature type="region of interest" description="Disordered" evidence="5">
    <location>
        <begin position="50"/>
        <end position="69"/>
    </location>
</feature>
<evidence type="ECO:0000256" key="1">
    <source>
        <dbReference type="ARBA" id="ARBA00006518"/>
    </source>
</evidence>
<proteinExistence type="inferred from homology"/>
<dbReference type="CDD" id="cd13315">
    <property type="entry name" value="PH_Sec3"/>
    <property type="match status" value="1"/>
</dbReference>
<evidence type="ECO:0000313" key="8">
    <source>
        <dbReference type="Proteomes" id="UP000562929"/>
    </source>
</evidence>
<evidence type="ECO:0000259" key="6">
    <source>
        <dbReference type="SMART" id="SM01313"/>
    </source>
</evidence>
<feature type="region of interest" description="Disordered" evidence="5">
    <location>
        <begin position="191"/>
        <end position="396"/>
    </location>
</feature>
<dbReference type="Proteomes" id="UP000562929">
    <property type="component" value="Unassembled WGS sequence"/>
</dbReference>
<dbReference type="SMART" id="SM01313">
    <property type="entry name" value="Sec3-PIP2_bind"/>
    <property type="match status" value="1"/>
</dbReference>
<keyword evidence="3" id="KW-0268">Exocytosis</keyword>
<dbReference type="FunFam" id="2.30.29.90:FF:000003">
    <property type="entry name" value="Exocyst complex component Sec3"/>
    <property type="match status" value="1"/>
</dbReference>
<dbReference type="Pfam" id="PF09763">
    <property type="entry name" value="Sec3_CC"/>
    <property type="match status" value="1"/>
</dbReference>
<dbReference type="GO" id="GO:0005886">
    <property type="term" value="C:plasma membrane"/>
    <property type="evidence" value="ECO:0007669"/>
    <property type="project" value="TreeGrafter"/>
</dbReference>